<reference evidence="5 6" key="1">
    <citation type="submission" date="2018-08" db="EMBL/GenBank/DDBJ databases">
        <title>Lysobacter sp. zong2l5, whole genome shotgun sequence.</title>
        <authorList>
            <person name="Zhang X."/>
            <person name="Feng G."/>
            <person name="Zhu H."/>
        </authorList>
    </citation>
    <scope>NUCLEOTIDE SEQUENCE [LARGE SCALE GENOMIC DNA]</scope>
    <source>
        <strain evidence="6">zong2l5</strain>
    </source>
</reference>
<evidence type="ECO:0000256" key="2">
    <source>
        <dbReference type="SAM" id="MobiDB-lite"/>
    </source>
</evidence>
<sequence length="309" mass="35011">MSYAPDAATDADAAIPPARPVAPPTAWDRYQPWRRTAEVASWVLLFAANAVGGTLTTIIDIHRVGLDIPDWAPAIWEGSSCLVALCLVPALVWFTRRVPLRFDTWPRALALHLLGSVVWSMLHVSLMVGLRKLVYAGLGESYDFGSWGLGYVYEYLKDVRSYVYMVLWIEAYRLLMRRWQGEASLLAPPDDLPEPALPERPERFLVRKLGKEFLVAAAEVEWLQASANYVNLHLRGRDYPLRTTMATIEAQLDPARFVRVHRSYMVNLDCVGEIEPLESGDARITMRDGTRIPCSRRYRGALRQERRAA</sequence>
<keyword evidence="3" id="KW-1133">Transmembrane helix</keyword>
<gene>
    <name evidence="5" type="ORF">DX914_03805</name>
</gene>
<accession>A0A371K348</accession>
<keyword evidence="3" id="KW-0812">Transmembrane</keyword>
<dbReference type="EMBL" id="QTSU01000001">
    <property type="protein sequence ID" value="RDZ28280.1"/>
    <property type="molecule type" value="Genomic_DNA"/>
</dbReference>
<evidence type="ECO:0000313" key="6">
    <source>
        <dbReference type="Proteomes" id="UP000264492"/>
    </source>
</evidence>
<keyword evidence="3" id="KW-0472">Membrane</keyword>
<feature type="transmembrane region" description="Helical" evidence="3">
    <location>
        <begin position="71"/>
        <end position="96"/>
    </location>
</feature>
<feature type="region of interest" description="Disordered" evidence="2">
    <location>
        <begin position="1"/>
        <end position="20"/>
    </location>
</feature>
<evidence type="ECO:0000259" key="4">
    <source>
        <dbReference type="PROSITE" id="PS50930"/>
    </source>
</evidence>
<dbReference type="AlphaFoldDB" id="A0A371K348"/>
<dbReference type="PANTHER" id="PTHR37299:SF1">
    <property type="entry name" value="STAGE 0 SPORULATION PROTEIN A HOMOLOG"/>
    <property type="match status" value="1"/>
</dbReference>
<keyword evidence="6" id="KW-1185">Reference proteome</keyword>
<feature type="domain" description="HTH LytTR-type" evidence="4">
    <location>
        <begin position="204"/>
        <end position="308"/>
    </location>
</feature>
<dbReference type="InterPro" id="IPR007492">
    <property type="entry name" value="LytTR_DNA-bd_dom"/>
</dbReference>
<evidence type="ECO:0000256" key="3">
    <source>
        <dbReference type="SAM" id="Phobius"/>
    </source>
</evidence>
<name>A0A371K348_9GAMM</name>
<dbReference type="PANTHER" id="PTHR37299">
    <property type="entry name" value="TRANSCRIPTIONAL REGULATOR-RELATED"/>
    <property type="match status" value="1"/>
</dbReference>
<dbReference type="PIRSF" id="PIRSF031767">
    <property type="entry name" value="MHYE_LytTR"/>
    <property type="match status" value="1"/>
</dbReference>
<evidence type="ECO:0000313" key="5">
    <source>
        <dbReference type="EMBL" id="RDZ28280.1"/>
    </source>
</evidence>
<dbReference type="Pfam" id="PF04397">
    <property type="entry name" value="LytTR"/>
    <property type="match status" value="1"/>
</dbReference>
<keyword evidence="1" id="KW-0902">Two-component regulatory system</keyword>
<evidence type="ECO:0000256" key="1">
    <source>
        <dbReference type="ARBA" id="ARBA00023012"/>
    </source>
</evidence>
<dbReference type="GO" id="GO:0003677">
    <property type="term" value="F:DNA binding"/>
    <property type="evidence" value="ECO:0007669"/>
    <property type="project" value="InterPro"/>
</dbReference>
<dbReference type="GO" id="GO:0000156">
    <property type="term" value="F:phosphorelay response regulator activity"/>
    <property type="evidence" value="ECO:0007669"/>
    <property type="project" value="InterPro"/>
</dbReference>
<organism evidence="5 6">
    <name type="scientific">Lysobacter silvisoli</name>
    <dbReference type="NCBI Taxonomy" id="2293254"/>
    <lineage>
        <taxon>Bacteria</taxon>
        <taxon>Pseudomonadati</taxon>
        <taxon>Pseudomonadota</taxon>
        <taxon>Gammaproteobacteria</taxon>
        <taxon>Lysobacterales</taxon>
        <taxon>Lysobacteraceae</taxon>
        <taxon>Lysobacter</taxon>
    </lineage>
</organism>
<dbReference type="InterPro" id="IPR012379">
    <property type="entry name" value="LytTR_MHYE"/>
</dbReference>
<dbReference type="OrthoDB" id="9781059at2"/>
<dbReference type="SMART" id="SM00850">
    <property type="entry name" value="LytTR"/>
    <property type="match status" value="1"/>
</dbReference>
<comment type="caution">
    <text evidence="5">The sequence shown here is derived from an EMBL/GenBank/DDBJ whole genome shotgun (WGS) entry which is preliminary data.</text>
</comment>
<feature type="transmembrane region" description="Helical" evidence="3">
    <location>
        <begin position="39"/>
        <end position="59"/>
    </location>
</feature>
<dbReference type="RefSeq" id="WP_115857722.1">
    <property type="nucleotide sequence ID" value="NZ_QTSU01000001.1"/>
</dbReference>
<protein>
    <submittedName>
        <fullName evidence="5">LytTR family transcriptional regulator</fullName>
    </submittedName>
</protein>
<dbReference type="Gene3D" id="2.40.50.1020">
    <property type="entry name" value="LytTr DNA-binding domain"/>
    <property type="match status" value="1"/>
</dbReference>
<dbReference type="InterPro" id="IPR046947">
    <property type="entry name" value="LytR-like"/>
</dbReference>
<dbReference type="PROSITE" id="PS50930">
    <property type="entry name" value="HTH_LYTTR"/>
    <property type="match status" value="1"/>
</dbReference>
<feature type="transmembrane region" description="Helical" evidence="3">
    <location>
        <begin position="108"/>
        <end position="130"/>
    </location>
</feature>
<dbReference type="Proteomes" id="UP000264492">
    <property type="component" value="Unassembled WGS sequence"/>
</dbReference>
<proteinExistence type="predicted"/>
<feature type="compositionally biased region" description="Low complexity" evidence="2">
    <location>
        <begin position="1"/>
        <end position="16"/>
    </location>
</feature>